<dbReference type="EMBL" id="JACXIY010000014">
    <property type="protein sequence ID" value="MBD2869425.1"/>
    <property type="molecule type" value="Genomic_DNA"/>
</dbReference>
<reference evidence="3" key="1">
    <citation type="submission" date="2020-09" db="EMBL/GenBank/DDBJ databases">
        <title>A novel bacterium of genus Paenibacillus, isolated from South China Sea.</title>
        <authorList>
            <person name="Huang H."/>
            <person name="Mo K."/>
            <person name="Hu Y."/>
        </authorList>
    </citation>
    <scope>NUCLEOTIDE SEQUENCE</scope>
    <source>
        <strain evidence="3">IB182493</strain>
    </source>
</reference>
<dbReference type="GO" id="GO:0004413">
    <property type="term" value="F:homoserine kinase activity"/>
    <property type="evidence" value="ECO:0007669"/>
    <property type="project" value="TreeGrafter"/>
</dbReference>
<comment type="caution">
    <text evidence="3">The sequence shown here is derived from an EMBL/GenBank/DDBJ whole genome shotgun (WGS) entry which is preliminary data.</text>
</comment>
<evidence type="ECO:0000259" key="2">
    <source>
        <dbReference type="Pfam" id="PF01636"/>
    </source>
</evidence>
<comment type="similarity">
    <text evidence="1">Belongs to the pseudomonas-type ThrB family.</text>
</comment>
<dbReference type="Proteomes" id="UP000632125">
    <property type="component" value="Unassembled WGS sequence"/>
</dbReference>
<dbReference type="AlphaFoldDB" id="A0A927CPP5"/>
<sequence>MRHEQAAALLKQYGIERPAIAELKHSENMTYKVSDPASGADYLLRIHRPATANLAGAQHTRAGLRSELRLLAELARNTELAVQTPVSSLSGSLITETEEGGRASLCSLLKWIEGRELKKEDLADERLSRELGSLTAKLHAFTRGCAGVRPEDRPEYGEARIGLMLTQISRGVDKGLFGREELGIVESSMRFMNGQLAETLNGPGNWGIIHADLNSSNILVTPAGELAFIDYGLFGYGYYMHDLAMAALNAPADRRRDVVAGYFGEGKAPNRAESVLGGFMLMAVLGYYAFQMENEKIHPWIRERMPKLCAERCRPFLNGEPIFHLF</sequence>
<evidence type="ECO:0000313" key="4">
    <source>
        <dbReference type="Proteomes" id="UP000632125"/>
    </source>
</evidence>
<proteinExistence type="inferred from homology"/>
<dbReference type="Pfam" id="PF01636">
    <property type="entry name" value="APH"/>
    <property type="match status" value="1"/>
</dbReference>
<evidence type="ECO:0000256" key="1">
    <source>
        <dbReference type="ARBA" id="ARBA00038240"/>
    </source>
</evidence>
<accession>A0A927CPP5</accession>
<evidence type="ECO:0000313" key="3">
    <source>
        <dbReference type="EMBL" id="MBD2869425.1"/>
    </source>
</evidence>
<dbReference type="Gene3D" id="3.90.1200.10">
    <property type="match status" value="1"/>
</dbReference>
<gene>
    <name evidence="3" type="ORF">IDH41_12620</name>
</gene>
<dbReference type="GO" id="GO:0009088">
    <property type="term" value="P:threonine biosynthetic process"/>
    <property type="evidence" value="ECO:0007669"/>
    <property type="project" value="TreeGrafter"/>
</dbReference>
<protein>
    <submittedName>
        <fullName evidence="3">Phosphotransferase</fullName>
    </submittedName>
</protein>
<name>A0A927CPP5_9BACL</name>
<feature type="domain" description="Aminoglycoside phosphotransferase" evidence="2">
    <location>
        <begin position="26"/>
        <end position="264"/>
    </location>
</feature>
<keyword evidence="4" id="KW-1185">Reference proteome</keyword>
<dbReference type="InterPro" id="IPR011009">
    <property type="entry name" value="Kinase-like_dom_sf"/>
</dbReference>
<dbReference type="RefSeq" id="WP_190861480.1">
    <property type="nucleotide sequence ID" value="NZ_JACXIY010000014.1"/>
</dbReference>
<dbReference type="InterPro" id="IPR002575">
    <property type="entry name" value="Aminoglycoside_PTrfase"/>
</dbReference>
<dbReference type="PANTHER" id="PTHR21064:SF6">
    <property type="entry name" value="AMINOGLYCOSIDE PHOSPHOTRANSFERASE DOMAIN-CONTAINING PROTEIN"/>
    <property type="match status" value="1"/>
</dbReference>
<organism evidence="3 4">
    <name type="scientific">Paenibacillus arenilitoris</name>
    <dbReference type="NCBI Taxonomy" id="2772299"/>
    <lineage>
        <taxon>Bacteria</taxon>
        <taxon>Bacillati</taxon>
        <taxon>Bacillota</taxon>
        <taxon>Bacilli</taxon>
        <taxon>Bacillales</taxon>
        <taxon>Paenibacillaceae</taxon>
        <taxon>Paenibacillus</taxon>
    </lineage>
</organism>
<dbReference type="PANTHER" id="PTHR21064">
    <property type="entry name" value="AMINOGLYCOSIDE PHOSPHOTRANSFERASE DOMAIN-CONTAINING PROTEIN-RELATED"/>
    <property type="match status" value="1"/>
</dbReference>
<dbReference type="InterPro" id="IPR050249">
    <property type="entry name" value="Pseudomonas-type_ThrB"/>
</dbReference>
<dbReference type="SUPFAM" id="SSF56112">
    <property type="entry name" value="Protein kinase-like (PK-like)"/>
    <property type="match status" value="1"/>
</dbReference>